<dbReference type="Proteomes" id="UP001370490">
    <property type="component" value="Unassembled WGS sequence"/>
</dbReference>
<dbReference type="PANTHER" id="PTHR21481">
    <property type="entry name" value="PROTEIN CLEC16A"/>
    <property type="match status" value="1"/>
</dbReference>
<comment type="caution">
    <text evidence="2">The sequence shown here is derived from an EMBL/GenBank/DDBJ whole genome shotgun (WGS) entry which is preliminary data.</text>
</comment>
<sequence length="206" mass="22692">VQVFILHLQLKAFIQKEESSDNPFPNLKSSSMSKTGRAQASDLSSATFGSEVPLGSGTPCRIAFSKGGMRDIYVIPVSRGISGKLLLVEKLPFHNQRGVVIAAAPLAGLRPTIDEDHRTWLHLRIREFDPKFITNESKEYHPNSSINDLEGRWTLGFSTTEACDAARSLILEETGKQRSSVESLLSAFLEGHIFQNSLSSSDLCLM</sequence>
<dbReference type="AlphaFoldDB" id="A0AAN8W673"/>
<feature type="non-terminal residue" evidence="2">
    <location>
        <position position="1"/>
    </location>
</feature>
<dbReference type="GO" id="GO:0005794">
    <property type="term" value="C:Golgi apparatus"/>
    <property type="evidence" value="ECO:0007669"/>
    <property type="project" value="TreeGrafter"/>
</dbReference>
<reference evidence="2 3" key="1">
    <citation type="submission" date="2023-12" db="EMBL/GenBank/DDBJ databases">
        <title>A high-quality genome assembly for Dillenia turbinata (Dilleniales).</title>
        <authorList>
            <person name="Chanderbali A."/>
        </authorList>
    </citation>
    <scope>NUCLEOTIDE SEQUENCE [LARGE SCALE GENOMIC DNA]</scope>
    <source>
        <strain evidence="2">LSX21</strain>
        <tissue evidence="2">Leaf</tissue>
    </source>
</reference>
<protein>
    <submittedName>
        <fullName evidence="2">Uncharacterized protein</fullName>
    </submittedName>
</protein>
<name>A0AAN8W673_9MAGN</name>
<feature type="region of interest" description="Disordered" evidence="1">
    <location>
        <begin position="19"/>
        <end position="40"/>
    </location>
</feature>
<dbReference type="PANTHER" id="PTHR21481:SF0">
    <property type="entry name" value="PROTEIN CLEC16A"/>
    <property type="match status" value="1"/>
</dbReference>
<dbReference type="GO" id="GO:1901096">
    <property type="term" value="P:regulation of autophagosome maturation"/>
    <property type="evidence" value="ECO:0007669"/>
    <property type="project" value="TreeGrafter"/>
</dbReference>
<organism evidence="2 3">
    <name type="scientific">Dillenia turbinata</name>
    <dbReference type="NCBI Taxonomy" id="194707"/>
    <lineage>
        <taxon>Eukaryota</taxon>
        <taxon>Viridiplantae</taxon>
        <taxon>Streptophyta</taxon>
        <taxon>Embryophyta</taxon>
        <taxon>Tracheophyta</taxon>
        <taxon>Spermatophyta</taxon>
        <taxon>Magnoliopsida</taxon>
        <taxon>eudicotyledons</taxon>
        <taxon>Gunneridae</taxon>
        <taxon>Pentapetalae</taxon>
        <taxon>Dilleniales</taxon>
        <taxon>Dilleniaceae</taxon>
        <taxon>Dillenia</taxon>
    </lineage>
</organism>
<dbReference type="GO" id="GO:0005770">
    <property type="term" value="C:late endosome"/>
    <property type="evidence" value="ECO:0007669"/>
    <property type="project" value="TreeGrafter"/>
</dbReference>
<dbReference type="GO" id="GO:0007034">
    <property type="term" value="P:vacuolar transport"/>
    <property type="evidence" value="ECO:0007669"/>
    <property type="project" value="TreeGrafter"/>
</dbReference>
<dbReference type="GO" id="GO:0016197">
    <property type="term" value="P:endosomal transport"/>
    <property type="evidence" value="ECO:0007669"/>
    <property type="project" value="TreeGrafter"/>
</dbReference>
<accession>A0AAN8W673</accession>
<dbReference type="InterPro" id="IPR039272">
    <property type="entry name" value="CLEC16A/TT9"/>
</dbReference>
<evidence type="ECO:0000313" key="2">
    <source>
        <dbReference type="EMBL" id="KAK6942546.1"/>
    </source>
</evidence>
<evidence type="ECO:0000256" key="1">
    <source>
        <dbReference type="SAM" id="MobiDB-lite"/>
    </source>
</evidence>
<gene>
    <name evidence="2" type="ORF">RJ641_027923</name>
</gene>
<dbReference type="EMBL" id="JBAMMX010000004">
    <property type="protein sequence ID" value="KAK6942546.1"/>
    <property type="molecule type" value="Genomic_DNA"/>
</dbReference>
<proteinExistence type="predicted"/>
<keyword evidence="3" id="KW-1185">Reference proteome</keyword>
<feature type="compositionally biased region" description="Polar residues" evidence="1">
    <location>
        <begin position="21"/>
        <end position="40"/>
    </location>
</feature>
<evidence type="ECO:0000313" key="3">
    <source>
        <dbReference type="Proteomes" id="UP001370490"/>
    </source>
</evidence>